<accession>A0AB39DKJ4</accession>
<dbReference type="RefSeq" id="WP_368647660.1">
    <property type="nucleotide sequence ID" value="NZ_CP158253.1"/>
</dbReference>
<dbReference type="SUPFAM" id="SSF116734">
    <property type="entry name" value="DNA methylase specificity domain"/>
    <property type="match status" value="2"/>
</dbReference>
<evidence type="ECO:0000256" key="1">
    <source>
        <dbReference type="ARBA" id="ARBA00010923"/>
    </source>
</evidence>
<evidence type="ECO:0000313" key="10">
    <source>
        <dbReference type="EMBL" id="XDJ92511.1"/>
    </source>
</evidence>
<dbReference type="PANTHER" id="PTHR30408:SF13">
    <property type="entry name" value="TYPE I RESTRICTION ENZYME HINDI SPECIFICITY SUBUNIT"/>
    <property type="match status" value="1"/>
</dbReference>
<dbReference type="AlphaFoldDB" id="A0AB39DKJ4"/>
<dbReference type="GO" id="GO:0004519">
    <property type="term" value="F:endonuclease activity"/>
    <property type="evidence" value="ECO:0007669"/>
    <property type="project" value="UniProtKB-KW"/>
</dbReference>
<name>A0AB39DKJ4_9BURK</name>
<dbReference type="EMBL" id="CP158273">
    <property type="protein sequence ID" value="XDJ96217.1"/>
    <property type="molecule type" value="Genomic_DNA"/>
</dbReference>
<dbReference type="REBASE" id="857637">
    <property type="entry name" value="S.Cgi221ORF7940P"/>
</dbReference>
<dbReference type="GeneID" id="93067457"/>
<evidence type="ECO:0000256" key="2">
    <source>
        <dbReference type="ARBA" id="ARBA00022747"/>
    </source>
</evidence>
<organism evidence="6">
    <name type="scientific">Castellaniella ginsengisoli</name>
    <dbReference type="NCBI Taxonomy" id="546114"/>
    <lineage>
        <taxon>Bacteria</taxon>
        <taxon>Pseudomonadati</taxon>
        <taxon>Pseudomonadota</taxon>
        <taxon>Betaproteobacteria</taxon>
        <taxon>Burkholderiales</taxon>
        <taxon>Alcaligenaceae</taxon>
        <taxon>Castellaniella</taxon>
    </lineage>
</organism>
<keyword evidence="6" id="KW-0378">Hydrolase</keyword>
<dbReference type="Gene3D" id="3.90.220.20">
    <property type="entry name" value="DNA methylase specificity domains"/>
    <property type="match status" value="2"/>
</dbReference>
<dbReference type="EMBL" id="CP158270">
    <property type="protein sequence ID" value="XDJ91847.1"/>
    <property type="molecule type" value="Genomic_DNA"/>
</dbReference>
<dbReference type="EMBL" id="CP158263">
    <property type="protein sequence ID" value="XDJ72303.1"/>
    <property type="molecule type" value="Genomic_DNA"/>
</dbReference>
<dbReference type="REBASE" id="857605">
    <property type="entry name" value="S.Cgi36ORF2025P"/>
</dbReference>
<keyword evidence="6" id="KW-0540">Nuclease</keyword>
<evidence type="ECO:0000313" key="8">
    <source>
        <dbReference type="EMBL" id="XDJ87903.1"/>
    </source>
</evidence>
<dbReference type="REBASE" id="857671">
    <property type="entry name" value="S.Cgi08ORF6085P"/>
</dbReference>
<keyword evidence="3" id="KW-0238">DNA-binding</keyword>
<dbReference type="InterPro" id="IPR044946">
    <property type="entry name" value="Restrct_endonuc_typeI_TRD_sf"/>
</dbReference>
<dbReference type="REBASE" id="857665">
    <property type="entry name" value="S.Cgi1ORF8435P"/>
</dbReference>
<dbReference type="EMBL" id="CP158253">
    <property type="protein sequence ID" value="XDJ43705.1"/>
    <property type="molecule type" value="Genomic_DNA"/>
</dbReference>
<keyword evidence="2" id="KW-0680">Restriction system</keyword>
<dbReference type="Pfam" id="PF01420">
    <property type="entry name" value="Methylase_S"/>
    <property type="match status" value="1"/>
</dbReference>
<dbReference type="InterPro" id="IPR000055">
    <property type="entry name" value="Restrct_endonuc_typeI_TRD"/>
</dbReference>
<reference evidence="6" key="1">
    <citation type="submission" date="2024-05" db="EMBL/GenBank/DDBJ databases">
        <authorList>
            <person name="Luo Y.-C."/>
            <person name="Nicholds J."/>
            <person name="Mortimer T."/>
            <person name="Maboni G."/>
        </authorList>
    </citation>
    <scope>NUCLEOTIDE SEQUENCE</scope>
    <source>
        <strain evidence="11">124370</strain>
        <strain evidence="12">124566</strain>
        <strain evidence="10">124953</strain>
        <strain evidence="9">130308</strain>
        <strain evidence="8">130416</strain>
        <strain evidence="7">143936</strain>
        <strain evidence="6">150221</strain>
        <strain evidence="5">153271</strain>
    </source>
</reference>
<gene>
    <name evidence="10" type="ORF">ABRY95_08855</name>
    <name evidence="8" type="ORF">ABRY98_13435</name>
    <name evidence="6" type="ORF">ABRZ00_07945</name>
    <name evidence="5" type="ORF">ABRZ02_08430</name>
    <name evidence="11" type="ORF">ABRZ05_00340</name>
    <name evidence="7" type="ORF">ABRZ06_02030</name>
    <name evidence="12" type="ORF">ABRZ11_13980</name>
    <name evidence="9" type="ORF">ABRZ12_06090</name>
</gene>
<evidence type="ECO:0000256" key="3">
    <source>
        <dbReference type="ARBA" id="ARBA00023125"/>
    </source>
</evidence>
<evidence type="ECO:0000313" key="5">
    <source>
        <dbReference type="EMBL" id="XDJ43705.1"/>
    </source>
</evidence>
<dbReference type="InterPro" id="IPR052021">
    <property type="entry name" value="Type-I_RS_S_subunit"/>
</dbReference>
<dbReference type="EMBL" id="CP158271">
    <property type="protein sequence ID" value="XDJ92511.1"/>
    <property type="molecule type" value="Genomic_DNA"/>
</dbReference>
<dbReference type="CDD" id="cd17246">
    <property type="entry name" value="RMtype1_S_SonII-TRD2-CR2_like"/>
    <property type="match status" value="1"/>
</dbReference>
<dbReference type="GO" id="GO:0009307">
    <property type="term" value="P:DNA restriction-modification system"/>
    <property type="evidence" value="ECO:0007669"/>
    <property type="project" value="UniProtKB-KW"/>
</dbReference>
<dbReference type="REBASE" id="857697">
    <property type="entry name" value="S.Cgi66ORF13975P"/>
</dbReference>
<dbReference type="GO" id="GO:0016787">
    <property type="term" value="F:hydrolase activity"/>
    <property type="evidence" value="ECO:0007669"/>
    <property type="project" value="UniProtKB-KW"/>
</dbReference>
<evidence type="ECO:0000313" key="6">
    <source>
        <dbReference type="EMBL" id="XDJ54509.1"/>
    </source>
</evidence>
<dbReference type="GO" id="GO:0003677">
    <property type="term" value="F:DNA binding"/>
    <property type="evidence" value="ECO:0007669"/>
    <property type="project" value="UniProtKB-KW"/>
</dbReference>
<evidence type="ECO:0000313" key="11">
    <source>
        <dbReference type="EMBL" id="XDJ96217.1"/>
    </source>
</evidence>
<dbReference type="REBASE" id="857608">
    <property type="entry name" value="S.Cgi70ORF335P"/>
</dbReference>
<evidence type="ECO:0000313" key="12">
    <source>
        <dbReference type="EMBL" id="XDJ98865.1"/>
    </source>
</evidence>
<keyword evidence="6" id="KW-0255">Endonuclease</keyword>
<dbReference type="EMBL" id="CP158272">
    <property type="protein sequence ID" value="XDJ98865.1"/>
    <property type="molecule type" value="Genomic_DNA"/>
</dbReference>
<evidence type="ECO:0000259" key="4">
    <source>
        <dbReference type="Pfam" id="PF01420"/>
    </source>
</evidence>
<dbReference type="EC" id="3.1.21.-" evidence="6"/>
<protein>
    <submittedName>
        <fullName evidence="6">Restriction endonuclease subunit S</fullName>
        <ecNumber evidence="6">3.1.21.-</ecNumber>
    </submittedName>
</protein>
<feature type="domain" description="Type I restriction modification DNA specificity" evidence="4">
    <location>
        <begin position="27"/>
        <end position="178"/>
    </location>
</feature>
<dbReference type="REBASE" id="857688">
    <property type="entry name" value="S.Cgi16ORF13430P"/>
</dbReference>
<evidence type="ECO:0000313" key="9">
    <source>
        <dbReference type="EMBL" id="XDJ91847.1"/>
    </source>
</evidence>
<proteinExistence type="inferred from homology"/>
<evidence type="ECO:0000313" key="7">
    <source>
        <dbReference type="EMBL" id="XDJ72303.1"/>
    </source>
</evidence>
<dbReference type="PANTHER" id="PTHR30408">
    <property type="entry name" value="TYPE-1 RESTRICTION ENZYME ECOKI SPECIFICITY PROTEIN"/>
    <property type="match status" value="1"/>
</dbReference>
<dbReference type="REBASE" id="857692">
    <property type="entry name" value="S.Cgi53ORF8850P"/>
</dbReference>
<dbReference type="EMBL" id="CP158269">
    <property type="protein sequence ID" value="XDJ87903.1"/>
    <property type="molecule type" value="Genomic_DNA"/>
</dbReference>
<comment type="similarity">
    <text evidence="1">Belongs to the type-I restriction system S methylase family.</text>
</comment>
<dbReference type="EMBL" id="CP158257">
    <property type="protein sequence ID" value="XDJ54509.1"/>
    <property type="molecule type" value="Genomic_DNA"/>
</dbReference>
<dbReference type="KEGG" id="cgin:ABRZ00_07945"/>
<sequence>MMWTEVTANNFCASVRDGTHDSPKPVEKGRYLITSRHIIGGKIDLSNAYLISNDDFDAINKRSKVDRWDVLISMIGTVGEPCLVKDEPEFAIKNIGLFKTKNELDGRWLYYYLTSPRAQTLIRQHSRGTTQAYVPLGALREFPIRMPKDREVMRAITNILGGLDDKIDLNRRINQTLETMAQAIFKSWFVDFDPVKAKIAAIEQGEDPLRAAMCAISGKTDTELDQMPREHHNQLAATAALFSDAMEESELWEIPKGWGIKSVSNIARFATGKVEVPSLTVENYISTENMLENRGGISHASSLPVVATVPTFESGNVLVSNIRPYFKKIWLARFDGGRSNDVLCFEAKEDGCQEFLYNLLYQDIFFEFMMRTSKGAKMPRGDKEAIAGWKFPCAPLELRKAFSKKVRTFYSYIESINLESKQLSELRDTLLPKLLSGDLSVADSEMKRVGR</sequence>